<dbReference type="Proteomes" id="UP000053424">
    <property type="component" value="Unassembled WGS sequence"/>
</dbReference>
<gene>
    <name evidence="2" type="ORF">M413DRAFT_345134</name>
</gene>
<dbReference type="STRING" id="686832.A0A0C3CA37"/>
<feature type="region of interest" description="Disordered" evidence="1">
    <location>
        <begin position="248"/>
        <end position="282"/>
    </location>
</feature>
<feature type="region of interest" description="Disordered" evidence="1">
    <location>
        <begin position="1"/>
        <end position="211"/>
    </location>
</feature>
<feature type="compositionally biased region" description="Acidic residues" evidence="1">
    <location>
        <begin position="255"/>
        <end position="264"/>
    </location>
</feature>
<dbReference type="OrthoDB" id="3247214at2759"/>
<feature type="compositionally biased region" description="Polar residues" evidence="1">
    <location>
        <begin position="67"/>
        <end position="76"/>
    </location>
</feature>
<reference evidence="2 3" key="1">
    <citation type="submission" date="2014-04" db="EMBL/GenBank/DDBJ databases">
        <authorList>
            <consortium name="DOE Joint Genome Institute"/>
            <person name="Kuo A."/>
            <person name="Gay G."/>
            <person name="Dore J."/>
            <person name="Kohler A."/>
            <person name="Nagy L.G."/>
            <person name="Floudas D."/>
            <person name="Copeland A."/>
            <person name="Barry K.W."/>
            <person name="Cichocki N."/>
            <person name="Veneault-Fourrey C."/>
            <person name="LaButti K."/>
            <person name="Lindquist E.A."/>
            <person name="Lipzen A."/>
            <person name="Lundell T."/>
            <person name="Morin E."/>
            <person name="Murat C."/>
            <person name="Sun H."/>
            <person name="Tunlid A."/>
            <person name="Henrissat B."/>
            <person name="Grigoriev I.V."/>
            <person name="Hibbett D.S."/>
            <person name="Martin F."/>
            <person name="Nordberg H.P."/>
            <person name="Cantor M.N."/>
            <person name="Hua S.X."/>
        </authorList>
    </citation>
    <scope>NUCLEOTIDE SEQUENCE [LARGE SCALE GENOMIC DNA]</scope>
    <source>
        <strain evidence="3">h7</strain>
    </source>
</reference>
<accession>A0A0C3CA37</accession>
<evidence type="ECO:0000313" key="3">
    <source>
        <dbReference type="Proteomes" id="UP000053424"/>
    </source>
</evidence>
<keyword evidence="3" id="KW-1185">Reference proteome</keyword>
<reference evidence="3" key="2">
    <citation type="submission" date="2015-01" db="EMBL/GenBank/DDBJ databases">
        <title>Evolutionary Origins and Diversification of the Mycorrhizal Mutualists.</title>
        <authorList>
            <consortium name="DOE Joint Genome Institute"/>
            <consortium name="Mycorrhizal Genomics Consortium"/>
            <person name="Kohler A."/>
            <person name="Kuo A."/>
            <person name="Nagy L.G."/>
            <person name="Floudas D."/>
            <person name="Copeland A."/>
            <person name="Barry K.W."/>
            <person name="Cichocki N."/>
            <person name="Veneault-Fourrey C."/>
            <person name="LaButti K."/>
            <person name="Lindquist E.A."/>
            <person name="Lipzen A."/>
            <person name="Lundell T."/>
            <person name="Morin E."/>
            <person name="Murat C."/>
            <person name="Riley R."/>
            <person name="Ohm R."/>
            <person name="Sun H."/>
            <person name="Tunlid A."/>
            <person name="Henrissat B."/>
            <person name="Grigoriev I.V."/>
            <person name="Hibbett D.S."/>
            <person name="Martin F."/>
        </authorList>
    </citation>
    <scope>NUCLEOTIDE SEQUENCE [LARGE SCALE GENOMIC DNA]</scope>
    <source>
        <strain evidence="3">h7</strain>
    </source>
</reference>
<dbReference type="HOGENOM" id="CLU_035154_1_1_1"/>
<organism evidence="2 3">
    <name type="scientific">Hebeloma cylindrosporum</name>
    <dbReference type="NCBI Taxonomy" id="76867"/>
    <lineage>
        <taxon>Eukaryota</taxon>
        <taxon>Fungi</taxon>
        <taxon>Dikarya</taxon>
        <taxon>Basidiomycota</taxon>
        <taxon>Agaricomycotina</taxon>
        <taxon>Agaricomycetes</taxon>
        <taxon>Agaricomycetidae</taxon>
        <taxon>Agaricales</taxon>
        <taxon>Agaricineae</taxon>
        <taxon>Hymenogastraceae</taxon>
        <taxon>Hebeloma</taxon>
    </lineage>
</organism>
<sequence>MSSSAEANPDGPQHQDAFSRLIRTLSGRNVSADASAPPPPAEASVLATPSADSGVEVSTPGEPLERTLSNSSSQRIRMNIGERLKRLGAKLRKTDKGVPSSPKVTLGEIQPPDTSSGSGTSDTSPPGPSHGHAKLLSMVAELDEPSSSTPPAKTNDPPEADTLAKRIQTLIDSLPFPAPRQNRPLPIIKPPKPPARERDGRPIPPPNATPIKDSRLIAFLSSATIMNGSSANGRPSIWSVLEGIGAPAHGFPPIEGDDVEGGDPESERPEGSPGDGDDSVFSEDSSVMIYSPLIPGQEDLVELAELVPVSVEEEVIPSKEVIDGTSWTTVWPLSILYGETPAATKAARRLSGDTVISPGRTSNDSTGRRVRVQTVRAWVPSDTKLSVQAMWWGYRLYLPPPVLDILSDKTIEATKRAAMITAALTWIFNNLPVNALPPAVRPAAILLQRIVPYLGYIGTFISWSWSTIKSYDVGGSFQLFHFFHMPFLMTLNA</sequence>
<dbReference type="AlphaFoldDB" id="A0A0C3CA37"/>
<name>A0A0C3CA37_HEBCY</name>
<evidence type="ECO:0000313" key="2">
    <source>
        <dbReference type="EMBL" id="KIM45655.1"/>
    </source>
</evidence>
<feature type="compositionally biased region" description="Low complexity" evidence="1">
    <location>
        <begin position="111"/>
        <end position="124"/>
    </location>
</feature>
<evidence type="ECO:0000256" key="1">
    <source>
        <dbReference type="SAM" id="MobiDB-lite"/>
    </source>
</evidence>
<proteinExistence type="predicted"/>
<protein>
    <submittedName>
        <fullName evidence="2">Uncharacterized protein</fullName>
    </submittedName>
</protein>
<dbReference type="EMBL" id="KN831772">
    <property type="protein sequence ID" value="KIM45655.1"/>
    <property type="molecule type" value="Genomic_DNA"/>
</dbReference>